<reference evidence="6 7" key="1">
    <citation type="submission" date="2013-11" db="EMBL/GenBank/DDBJ databases">
        <title>Genome sequencing of Stegodyphus mimosarum.</title>
        <authorList>
            <person name="Bechsgaard J."/>
        </authorList>
    </citation>
    <scope>NUCLEOTIDE SEQUENCE [LARGE SCALE GENOMIC DNA]</scope>
</reference>
<dbReference type="OMA" id="MINEENC"/>
<evidence type="ECO:0000313" key="6">
    <source>
        <dbReference type="EMBL" id="KFM70503.1"/>
    </source>
</evidence>
<dbReference type="PROSITE" id="PS50060">
    <property type="entry name" value="MAM_2"/>
    <property type="match status" value="1"/>
</dbReference>
<dbReference type="SUPFAM" id="SSF90188">
    <property type="entry name" value="Somatomedin B domain"/>
    <property type="match status" value="1"/>
</dbReference>
<dbReference type="InterPro" id="IPR036024">
    <property type="entry name" value="Somatomedin_B-like_dom_sf"/>
</dbReference>
<keyword evidence="3" id="KW-1133">Transmembrane helix</keyword>
<evidence type="ECO:0000313" key="7">
    <source>
        <dbReference type="Proteomes" id="UP000054359"/>
    </source>
</evidence>
<proteinExistence type="predicted"/>
<keyword evidence="3" id="KW-0472">Membrane</keyword>
<evidence type="ECO:0000256" key="3">
    <source>
        <dbReference type="SAM" id="Phobius"/>
    </source>
</evidence>
<evidence type="ECO:0000256" key="1">
    <source>
        <dbReference type="ARBA" id="ARBA00023157"/>
    </source>
</evidence>
<dbReference type="Proteomes" id="UP000054359">
    <property type="component" value="Unassembled WGS sequence"/>
</dbReference>
<dbReference type="CDD" id="cd06263">
    <property type="entry name" value="MAM"/>
    <property type="match status" value="1"/>
</dbReference>
<feature type="non-terminal residue" evidence="6">
    <location>
        <position position="658"/>
    </location>
</feature>
<accession>A0A087TZG4</accession>
<dbReference type="Pfam" id="PF01033">
    <property type="entry name" value="Somatomedin_B"/>
    <property type="match status" value="1"/>
</dbReference>
<dbReference type="InterPro" id="IPR013320">
    <property type="entry name" value="ConA-like_dom_sf"/>
</dbReference>
<keyword evidence="3" id="KW-0812">Transmembrane</keyword>
<keyword evidence="7" id="KW-1185">Reference proteome</keyword>
<dbReference type="STRING" id="407821.A0A087TZG4"/>
<dbReference type="PROSITE" id="PS50958">
    <property type="entry name" value="SMB_2"/>
    <property type="match status" value="1"/>
</dbReference>
<dbReference type="SUPFAM" id="SSF49899">
    <property type="entry name" value="Concanavalin A-like lectins/glucanases"/>
    <property type="match status" value="1"/>
</dbReference>
<sequence length="658" mass="71342">MYGSTIGGLRVYVKPEGFVFGEFLPDWERWGNQGNQWFRGNLSIPKLTENFQIIIEGVRGTSYVGDTAIDDVLLTTTDCDSLENMTQPTAEWTADSCRGRCKEPNDAQSCGCTESCYEATNCCRDYMTMCLGNTEAVESDIPEEWAATNVSSTQSSSRLPEATSTSISYVSTNIPLTSTSSSATTPSMALASSLTQIASSTQVPQILQTTSSTQTSGTIMLTHSTQTASATQYTSTSKTQSTSSTSTRQFTSSAQTTSTTQSTSSTQTTSTTQSTSSTPTASTTQEKSTPPAGGVSEISTTTLKTIPLSTISRLITSPVSQRTVSAAQPQTEVITTNKPALTYAAVTTPVIHTVESTTESTRKTYNLRPRTQRTSTPVPQIFSTTPIIASSTTERKDSSFSYSSFQSSQVTQKEFSKASDSPETYTTQKELNVYNITMPTTSSGTPLFTTVSIFEPTSKTETIRSTVRNTILSITTPKTSTTTLPSTTPSINLRHSHVATSTISSISQLATGTSTHTTSRRTFIIPSTIRSITFPRTTSSVATTITTTNHMHPTVRTMRSTYMQRKMTDPIVETTSEHFYTHASKAASTASDNSKPTVTIISITIIIVLCVAGGVIYYLRKRKIRKQSKLSDDSEMRFLSDNEIIEYSDASFLDKMNT</sequence>
<dbReference type="AlphaFoldDB" id="A0A087TZG4"/>
<feature type="domain" description="SMB" evidence="5">
    <location>
        <begin position="93"/>
        <end position="135"/>
    </location>
</feature>
<dbReference type="EMBL" id="KK117455">
    <property type="protein sequence ID" value="KFM70503.1"/>
    <property type="molecule type" value="Genomic_DNA"/>
</dbReference>
<dbReference type="Pfam" id="PF00629">
    <property type="entry name" value="MAM"/>
    <property type="match status" value="1"/>
</dbReference>
<feature type="region of interest" description="Disordered" evidence="2">
    <location>
        <begin position="225"/>
        <end position="301"/>
    </location>
</feature>
<keyword evidence="1" id="KW-1015">Disulfide bond</keyword>
<dbReference type="PROSITE" id="PS00524">
    <property type="entry name" value="SMB_1"/>
    <property type="match status" value="1"/>
</dbReference>
<dbReference type="InterPro" id="IPR001212">
    <property type="entry name" value="Somatomedin_B_dom"/>
</dbReference>
<feature type="domain" description="MAM" evidence="4">
    <location>
        <begin position="1"/>
        <end position="81"/>
    </location>
</feature>
<dbReference type="OrthoDB" id="6437852at2759"/>
<evidence type="ECO:0000256" key="2">
    <source>
        <dbReference type="SAM" id="MobiDB-lite"/>
    </source>
</evidence>
<evidence type="ECO:0000259" key="4">
    <source>
        <dbReference type="PROSITE" id="PS50060"/>
    </source>
</evidence>
<evidence type="ECO:0000259" key="5">
    <source>
        <dbReference type="PROSITE" id="PS50958"/>
    </source>
</evidence>
<dbReference type="Gene3D" id="2.60.120.200">
    <property type="match status" value="1"/>
</dbReference>
<protein>
    <submittedName>
        <fullName evidence="6">MAM domain-containing glycosylphosphatidylinositol anchor protein 1</fullName>
    </submittedName>
</protein>
<dbReference type="InterPro" id="IPR000998">
    <property type="entry name" value="MAM_dom"/>
</dbReference>
<name>A0A087TZG4_STEMI</name>
<dbReference type="GO" id="GO:0016020">
    <property type="term" value="C:membrane"/>
    <property type="evidence" value="ECO:0007669"/>
    <property type="project" value="InterPro"/>
</dbReference>
<dbReference type="SMART" id="SM00201">
    <property type="entry name" value="SO"/>
    <property type="match status" value="1"/>
</dbReference>
<dbReference type="Gene3D" id="4.10.410.20">
    <property type="match status" value="1"/>
</dbReference>
<gene>
    <name evidence="6" type="ORF">X975_15433</name>
</gene>
<feature type="transmembrane region" description="Helical" evidence="3">
    <location>
        <begin position="598"/>
        <end position="619"/>
    </location>
</feature>
<feature type="compositionally biased region" description="Low complexity" evidence="2">
    <location>
        <begin position="225"/>
        <end position="285"/>
    </location>
</feature>
<organism evidence="6 7">
    <name type="scientific">Stegodyphus mimosarum</name>
    <name type="common">African social velvet spider</name>
    <dbReference type="NCBI Taxonomy" id="407821"/>
    <lineage>
        <taxon>Eukaryota</taxon>
        <taxon>Metazoa</taxon>
        <taxon>Ecdysozoa</taxon>
        <taxon>Arthropoda</taxon>
        <taxon>Chelicerata</taxon>
        <taxon>Arachnida</taxon>
        <taxon>Araneae</taxon>
        <taxon>Araneomorphae</taxon>
        <taxon>Entelegynae</taxon>
        <taxon>Eresoidea</taxon>
        <taxon>Eresidae</taxon>
        <taxon>Stegodyphus</taxon>
    </lineage>
</organism>